<evidence type="ECO:0000256" key="1">
    <source>
        <dbReference type="SAM" id="Phobius"/>
    </source>
</evidence>
<dbReference type="RefSeq" id="WP_160652988.1">
    <property type="nucleotide sequence ID" value="NZ_JBHRWU010000001.1"/>
</dbReference>
<protein>
    <recommendedName>
        <fullName evidence="4">DUF3953 domain-containing protein</fullName>
    </recommendedName>
</protein>
<keyword evidence="3" id="KW-1185">Reference proteome</keyword>
<keyword evidence="1" id="KW-0812">Transmembrane</keyword>
<evidence type="ECO:0000313" key="2">
    <source>
        <dbReference type="EMBL" id="MXQ50458.1"/>
    </source>
</evidence>
<dbReference type="AlphaFoldDB" id="A0A6N8TWY9"/>
<reference evidence="2 3" key="1">
    <citation type="submission" date="2019-12" db="EMBL/GenBank/DDBJ databases">
        <title>Salinicoccus cyprini sp. nov., isolated from gastro-intestinal tract of mirror carp, Cyprinus carpio var. specularis, collected from Gobind Sagar Reservoir, Himachal Pradesh, India.</title>
        <authorList>
            <person name="Talwar C."/>
            <person name="Singh A.K."/>
            <person name="Lal R."/>
            <person name="Negi R.K."/>
        </authorList>
    </citation>
    <scope>NUCLEOTIDE SEQUENCE [LARGE SCALE GENOMIC DNA]</scope>
    <source>
        <strain evidence="2 3">J-82</strain>
    </source>
</reference>
<feature type="transmembrane region" description="Helical" evidence="1">
    <location>
        <begin position="63"/>
        <end position="81"/>
    </location>
</feature>
<keyword evidence="1" id="KW-0472">Membrane</keyword>
<dbReference type="Proteomes" id="UP000436284">
    <property type="component" value="Unassembled WGS sequence"/>
</dbReference>
<accession>A0A6N8TWY9</accession>
<proteinExistence type="predicted"/>
<comment type="caution">
    <text evidence="2">The sequence shown here is derived from an EMBL/GenBank/DDBJ whole genome shotgun (WGS) entry which is preliminary data.</text>
</comment>
<gene>
    <name evidence="2" type="ORF">GQ671_03960</name>
</gene>
<sequence length="82" mass="8627">MRNVLSLVTGILGLIVLISLSAGWIETDAAYLKFLFSLLLALVGVNMLLAGGNKNNGGVLRRFSSFAGVGILAAAFFMVIIL</sequence>
<evidence type="ECO:0000313" key="3">
    <source>
        <dbReference type="Proteomes" id="UP000436284"/>
    </source>
</evidence>
<dbReference type="EMBL" id="WUUK01000001">
    <property type="protein sequence ID" value="MXQ50458.1"/>
    <property type="molecule type" value="Genomic_DNA"/>
</dbReference>
<organism evidence="2 3">
    <name type="scientific">Salinicoccus hispanicus</name>
    <dbReference type="NCBI Taxonomy" id="157225"/>
    <lineage>
        <taxon>Bacteria</taxon>
        <taxon>Bacillati</taxon>
        <taxon>Bacillota</taxon>
        <taxon>Bacilli</taxon>
        <taxon>Bacillales</taxon>
        <taxon>Staphylococcaceae</taxon>
        <taxon>Salinicoccus</taxon>
    </lineage>
</organism>
<keyword evidence="1" id="KW-1133">Transmembrane helix</keyword>
<feature type="transmembrane region" description="Helical" evidence="1">
    <location>
        <begin position="31"/>
        <end position="51"/>
    </location>
</feature>
<name>A0A6N8TWY9_9STAP</name>
<evidence type="ECO:0008006" key="4">
    <source>
        <dbReference type="Google" id="ProtNLM"/>
    </source>
</evidence>